<keyword evidence="1" id="KW-1133">Transmembrane helix</keyword>
<keyword evidence="1" id="KW-0812">Transmembrane</keyword>
<proteinExistence type="predicted"/>
<name>A0A8S5LW25_9CAUD</name>
<feature type="transmembrane region" description="Helical" evidence="1">
    <location>
        <begin position="6"/>
        <end position="27"/>
    </location>
</feature>
<dbReference type="EMBL" id="BK014749">
    <property type="protein sequence ID" value="DAD73995.1"/>
    <property type="molecule type" value="Genomic_DNA"/>
</dbReference>
<evidence type="ECO:0000256" key="1">
    <source>
        <dbReference type="SAM" id="Phobius"/>
    </source>
</evidence>
<accession>A0A8S5LW25</accession>
<organism evidence="2">
    <name type="scientific">Podoviridae sp. ctc5632</name>
    <dbReference type="NCBI Taxonomy" id="2826565"/>
    <lineage>
        <taxon>Viruses</taxon>
        <taxon>Duplodnaviria</taxon>
        <taxon>Heunggongvirae</taxon>
        <taxon>Uroviricota</taxon>
        <taxon>Caudoviricetes</taxon>
    </lineage>
</organism>
<reference evidence="2" key="1">
    <citation type="journal article" date="2021" name="Proc. Natl. Acad. Sci. U.S.A.">
        <title>A Catalog of Tens of Thousands of Viruses from Human Metagenomes Reveals Hidden Associations with Chronic Diseases.</title>
        <authorList>
            <person name="Tisza M.J."/>
            <person name="Buck C.B."/>
        </authorList>
    </citation>
    <scope>NUCLEOTIDE SEQUENCE</scope>
    <source>
        <strain evidence="2">Ctc5632</strain>
    </source>
</reference>
<sequence>MADESHCLLCEIFFHSCSFLSLCFLFFRQMSKKS</sequence>
<keyword evidence="1" id="KW-0472">Membrane</keyword>
<protein>
    <submittedName>
        <fullName evidence="2">Uncharacterized protein</fullName>
    </submittedName>
</protein>
<evidence type="ECO:0000313" key="2">
    <source>
        <dbReference type="EMBL" id="DAD73995.1"/>
    </source>
</evidence>